<dbReference type="SUPFAM" id="SSF56112">
    <property type="entry name" value="Protein kinase-like (PK-like)"/>
    <property type="match status" value="1"/>
</dbReference>
<reference evidence="10" key="1">
    <citation type="submission" date="2021-01" db="EMBL/GenBank/DDBJ databases">
        <authorList>
            <person name="Kaushik A."/>
        </authorList>
    </citation>
    <scope>NUCLEOTIDE SEQUENCE</scope>
    <source>
        <strain evidence="10">AG4-RS23</strain>
    </source>
</reference>
<evidence type="ECO:0000256" key="8">
    <source>
        <dbReference type="ARBA" id="ARBA00048679"/>
    </source>
</evidence>
<keyword evidence="2" id="KW-0723">Serine/threonine-protein kinase</keyword>
<dbReference type="Pfam" id="PF00069">
    <property type="entry name" value="Pkinase"/>
    <property type="match status" value="2"/>
</dbReference>
<dbReference type="PROSITE" id="PS00109">
    <property type="entry name" value="PROTEIN_KINASE_TYR"/>
    <property type="match status" value="1"/>
</dbReference>
<dbReference type="Gene3D" id="3.30.200.20">
    <property type="entry name" value="Phosphorylase Kinase, domain 1"/>
    <property type="match status" value="1"/>
</dbReference>
<dbReference type="Proteomes" id="UP000663861">
    <property type="component" value="Unassembled WGS sequence"/>
</dbReference>
<gene>
    <name evidence="10" type="ORF">RDB_LOCUS29154</name>
</gene>
<dbReference type="InterPro" id="IPR000719">
    <property type="entry name" value="Prot_kinase_dom"/>
</dbReference>
<accession>A0A8H2XTR4</accession>
<dbReference type="EMBL" id="CAJMWY010000423">
    <property type="protein sequence ID" value="CAE6433403.1"/>
    <property type="molecule type" value="Genomic_DNA"/>
</dbReference>
<dbReference type="GO" id="GO:0004674">
    <property type="term" value="F:protein serine/threonine kinase activity"/>
    <property type="evidence" value="ECO:0007669"/>
    <property type="project" value="UniProtKB-KW"/>
</dbReference>
<evidence type="ECO:0000259" key="9">
    <source>
        <dbReference type="PROSITE" id="PS50011"/>
    </source>
</evidence>
<keyword evidence="6" id="KW-0067">ATP-binding</keyword>
<dbReference type="GO" id="GO:0005634">
    <property type="term" value="C:nucleus"/>
    <property type="evidence" value="ECO:0007669"/>
    <property type="project" value="TreeGrafter"/>
</dbReference>
<comment type="catalytic activity">
    <reaction evidence="7">
        <text>L-threonyl-[protein] + ATP = O-phospho-L-threonyl-[protein] + ADP + H(+)</text>
        <dbReference type="Rhea" id="RHEA:46608"/>
        <dbReference type="Rhea" id="RHEA-COMP:11060"/>
        <dbReference type="Rhea" id="RHEA-COMP:11605"/>
        <dbReference type="ChEBI" id="CHEBI:15378"/>
        <dbReference type="ChEBI" id="CHEBI:30013"/>
        <dbReference type="ChEBI" id="CHEBI:30616"/>
        <dbReference type="ChEBI" id="CHEBI:61977"/>
        <dbReference type="ChEBI" id="CHEBI:456216"/>
        <dbReference type="EC" id="2.7.11.1"/>
    </reaction>
</comment>
<evidence type="ECO:0000256" key="6">
    <source>
        <dbReference type="ARBA" id="ARBA00022840"/>
    </source>
</evidence>
<comment type="caution">
    <text evidence="10">The sequence shown here is derived from an EMBL/GenBank/DDBJ whole genome shotgun (WGS) entry which is preliminary data.</text>
</comment>
<dbReference type="PROSITE" id="PS50011">
    <property type="entry name" value="PROTEIN_KINASE_DOM"/>
    <property type="match status" value="1"/>
</dbReference>
<evidence type="ECO:0000313" key="11">
    <source>
        <dbReference type="Proteomes" id="UP000663861"/>
    </source>
</evidence>
<evidence type="ECO:0000256" key="4">
    <source>
        <dbReference type="ARBA" id="ARBA00022741"/>
    </source>
</evidence>
<evidence type="ECO:0000256" key="5">
    <source>
        <dbReference type="ARBA" id="ARBA00022777"/>
    </source>
</evidence>
<dbReference type="Gene3D" id="1.10.510.10">
    <property type="entry name" value="Transferase(Phosphotransferase) domain 1"/>
    <property type="match status" value="1"/>
</dbReference>
<name>A0A8H2XTR4_9AGAM</name>
<dbReference type="GO" id="GO:0000245">
    <property type="term" value="P:spliceosomal complex assembly"/>
    <property type="evidence" value="ECO:0007669"/>
    <property type="project" value="TreeGrafter"/>
</dbReference>
<dbReference type="InterPro" id="IPR008266">
    <property type="entry name" value="Tyr_kinase_AS"/>
</dbReference>
<evidence type="ECO:0000256" key="3">
    <source>
        <dbReference type="ARBA" id="ARBA00022679"/>
    </source>
</evidence>
<proteinExistence type="predicted"/>
<keyword evidence="3" id="KW-0808">Transferase</keyword>
<evidence type="ECO:0000313" key="10">
    <source>
        <dbReference type="EMBL" id="CAE6433403.1"/>
    </source>
</evidence>
<dbReference type="GO" id="GO:0050684">
    <property type="term" value="P:regulation of mRNA processing"/>
    <property type="evidence" value="ECO:0007669"/>
    <property type="project" value="TreeGrafter"/>
</dbReference>
<evidence type="ECO:0000256" key="2">
    <source>
        <dbReference type="ARBA" id="ARBA00022527"/>
    </source>
</evidence>
<organism evidence="10 11">
    <name type="scientific">Rhizoctonia solani</name>
    <dbReference type="NCBI Taxonomy" id="456999"/>
    <lineage>
        <taxon>Eukaryota</taxon>
        <taxon>Fungi</taxon>
        <taxon>Dikarya</taxon>
        <taxon>Basidiomycota</taxon>
        <taxon>Agaricomycotina</taxon>
        <taxon>Agaricomycetes</taxon>
        <taxon>Cantharellales</taxon>
        <taxon>Ceratobasidiaceae</taxon>
        <taxon>Rhizoctonia</taxon>
    </lineage>
</organism>
<sequence>MHGCSVARKLLSTSIKTPTRISARTFGTRKITPTITQLGGVLFSGRLDEEHLHKFDPAYWFPATVGQVLNDSYKLVAKLGYGYSSTVWLAKDISRWSWQPARYVTLKISTSHAADSEDTDQYTHETYISHQILSKNPSHPGLQFLRTAIDGFQLEGKKGLHPVLVYEPMREPLSILLNRFGESGQGRMCEPGFVKTVVGFVLSGLDYLHNECGIVHRDLCLSNILIPVESPSILTTLEKSESRYPFPAKTLENGYKIHMSHEDLGPIMPGKDIGPPKIHDFGSAVELGRKSRPLFIPASYAAPEILLGCEDHPGADVWGVGMIVWELLAGSKLFEGADPESQVRTKRKHLADMVSLLGPPPGPLLSRGKLSLSFFTSGGKFKFPNLLTPNRRLKAKFMDKMSHEEQCAFLDFMKGTVAWDPKDRKSVRELLGHRWLVQ</sequence>
<evidence type="ECO:0000256" key="7">
    <source>
        <dbReference type="ARBA" id="ARBA00047899"/>
    </source>
</evidence>
<keyword evidence="5" id="KW-0418">Kinase</keyword>
<dbReference type="PANTHER" id="PTHR47634">
    <property type="entry name" value="PROTEIN KINASE DOMAIN-CONTAINING PROTEIN-RELATED"/>
    <property type="match status" value="1"/>
</dbReference>
<feature type="domain" description="Protein kinase" evidence="9">
    <location>
        <begin position="73"/>
        <end position="436"/>
    </location>
</feature>
<dbReference type="InterPro" id="IPR011009">
    <property type="entry name" value="Kinase-like_dom_sf"/>
</dbReference>
<dbReference type="GO" id="GO:0005737">
    <property type="term" value="C:cytoplasm"/>
    <property type="evidence" value="ECO:0007669"/>
    <property type="project" value="TreeGrafter"/>
</dbReference>
<dbReference type="SMART" id="SM00220">
    <property type="entry name" value="S_TKc"/>
    <property type="match status" value="1"/>
</dbReference>
<protein>
    <recommendedName>
        <fullName evidence="1">non-specific serine/threonine protein kinase</fullName>
        <ecNumber evidence="1">2.7.11.1</ecNumber>
    </recommendedName>
</protein>
<comment type="catalytic activity">
    <reaction evidence="8">
        <text>L-seryl-[protein] + ATP = O-phospho-L-seryl-[protein] + ADP + H(+)</text>
        <dbReference type="Rhea" id="RHEA:17989"/>
        <dbReference type="Rhea" id="RHEA-COMP:9863"/>
        <dbReference type="Rhea" id="RHEA-COMP:11604"/>
        <dbReference type="ChEBI" id="CHEBI:15378"/>
        <dbReference type="ChEBI" id="CHEBI:29999"/>
        <dbReference type="ChEBI" id="CHEBI:30616"/>
        <dbReference type="ChEBI" id="CHEBI:83421"/>
        <dbReference type="ChEBI" id="CHEBI:456216"/>
        <dbReference type="EC" id="2.7.11.1"/>
    </reaction>
</comment>
<dbReference type="EC" id="2.7.11.1" evidence="1"/>
<evidence type="ECO:0000256" key="1">
    <source>
        <dbReference type="ARBA" id="ARBA00012513"/>
    </source>
</evidence>
<dbReference type="PANTHER" id="PTHR47634:SF9">
    <property type="entry name" value="PROTEIN KINASE DOMAIN-CONTAINING PROTEIN-RELATED"/>
    <property type="match status" value="1"/>
</dbReference>
<keyword evidence="4" id="KW-0547">Nucleotide-binding</keyword>
<dbReference type="AlphaFoldDB" id="A0A8H2XTR4"/>
<dbReference type="GO" id="GO:0005524">
    <property type="term" value="F:ATP binding"/>
    <property type="evidence" value="ECO:0007669"/>
    <property type="project" value="UniProtKB-KW"/>
</dbReference>
<dbReference type="InterPro" id="IPR051334">
    <property type="entry name" value="SRPK"/>
</dbReference>